<proteinExistence type="predicted"/>
<accession>A0A2U1LHU8</accession>
<comment type="caution">
    <text evidence="1">The sequence shown here is derived from an EMBL/GenBank/DDBJ whole genome shotgun (WGS) entry which is preliminary data.</text>
</comment>
<evidence type="ECO:0000313" key="1">
    <source>
        <dbReference type="EMBL" id="PWA48567.1"/>
    </source>
</evidence>
<dbReference type="PANTHER" id="PTHR24314">
    <property type="entry name" value="NON-SPECIFIC LIPID TRANSFER PROTEIN-RELATED"/>
    <property type="match status" value="1"/>
</dbReference>
<dbReference type="STRING" id="35608.A0A2U1LHU8"/>
<dbReference type="EMBL" id="PKPP01009307">
    <property type="protein sequence ID" value="PWA48567.1"/>
    <property type="molecule type" value="Genomic_DNA"/>
</dbReference>
<keyword evidence="2" id="KW-1185">Reference proteome</keyword>
<name>A0A2U1LHU8_ARTAN</name>
<dbReference type="GO" id="GO:0010304">
    <property type="term" value="P:PSII associated light-harvesting complex II catabolic process"/>
    <property type="evidence" value="ECO:0007669"/>
    <property type="project" value="TreeGrafter"/>
</dbReference>
<dbReference type="AlphaFoldDB" id="A0A2U1LHU8"/>
<protein>
    <submittedName>
        <fullName evidence="1">Chlorophyll b reductase</fullName>
    </submittedName>
</protein>
<dbReference type="GO" id="GO:0034256">
    <property type="term" value="F:chlorophyll(ide) b reductase activity"/>
    <property type="evidence" value="ECO:0007669"/>
    <property type="project" value="TreeGrafter"/>
</dbReference>
<dbReference type="InterPro" id="IPR052625">
    <property type="entry name" value="Chl_b_Red"/>
</dbReference>
<reference evidence="1 2" key="1">
    <citation type="journal article" date="2018" name="Mol. Plant">
        <title>The genome of Artemisia annua provides insight into the evolution of Asteraceae family and artemisinin biosynthesis.</title>
        <authorList>
            <person name="Shen Q."/>
            <person name="Zhang L."/>
            <person name="Liao Z."/>
            <person name="Wang S."/>
            <person name="Yan T."/>
            <person name="Shi P."/>
            <person name="Liu M."/>
            <person name="Fu X."/>
            <person name="Pan Q."/>
            <person name="Wang Y."/>
            <person name="Lv Z."/>
            <person name="Lu X."/>
            <person name="Zhang F."/>
            <person name="Jiang W."/>
            <person name="Ma Y."/>
            <person name="Chen M."/>
            <person name="Hao X."/>
            <person name="Li L."/>
            <person name="Tang Y."/>
            <person name="Lv G."/>
            <person name="Zhou Y."/>
            <person name="Sun X."/>
            <person name="Brodelius P.E."/>
            <person name="Rose J.K.C."/>
            <person name="Tang K."/>
        </authorList>
    </citation>
    <scope>NUCLEOTIDE SEQUENCE [LARGE SCALE GENOMIC DNA]</scope>
    <source>
        <strain evidence="2">cv. Huhao1</strain>
        <tissue evidence="1">Leaf</tissue>
    </source>
</reference>
<dbReference type="OrthoDB" id="3592703at2759"/>
<gene>
    <name evidence="1" type="ORF">CTI12_AA432460</name>
</gene>
<dbReference type="PANTHER" id="PTHR24314:SF27">
    <property type="entry name" value="CHLOROPHYLL(IDE) B REDUCTASE"/>
    <property type="match status" value="1"/>
</dbReference>
<organism evidence="1 2">
    <name type="scientific">Artemisia annua</name>
    <name type="common">Sweet wormwood</name>
    <dbReference type="NCBI Taxonomy" id="35608"/>
    <lineage>
        <taxon>Eukaryota</taxon>
        <taxon>Viridiplantae</taxon>
        <taxon>Streptophyta</taxon>
        <taxon>Embryophyta</taxon>
        <taxon>Tracheophyta</taxon>
        <taxon>Spermatophyta</taxon>
        <taxon>Magnoliopsida</taxon>
        <taxon>eudicotyledons</taxon>
        <taxon>Gunneridae</taxon>
        <taxon>Pentapetalae</taxon>
        <taxon>asterids</taxon>
        <taxon>campanulids</taxon>
        <taxon>Asterales</taxon>
        <taxon>Asteraceae</taxon>
        <taxon>Asteroideae</taxon>
        <taxon>Anthemideae</taxon>
        <taxon>Artemisiinae</taxon>
        <taxon>Artemisia</taxon>
    </lineage>
</organism>
<dbReference type="GO" id="GO:0015996">
    <property type="term" value="P:chlorophyll catabolic process"/>
    <property type="evidence" value="ECO:0007669"/>
    <property type="project" value="TreeGrafter"/>
</dbReference>
<sequence>MRYGSTNCGLRQFESSILKECRNQVGVRTTFRDIVLTELLLSGSTIQKKQMLVTGKVARTLVSWMRAVKGSLKVINYLTPLRMLLALVSAWVR</sequence>
<dbReference type="Proteomes" id="UP000245207">
    <property type="component" value="Unassembled WGS sequence"/>
</dbReference>
<evidence type="ECO:0000313" key="2">
    <source>
        <dbReference type="Proteomes" id="UP000245207"/>
    </source>
</evidence>